<dbReference type="Proteomes" id="UP001295469">
    <property type="component" value="Chromosome C04"/>
</dbReference>
<feature type="transmembrane region" description="Helical" evidence="1">
    <location>
        <begin position="12"/>
        <end position="29"/>
    </location>
</feature>
<keyword evidence="1" id="KW-0472">Membrane</keyword>
<dbReference type="AlphaFoldDB" id="A0A816JUM4"/>
<protein>
    <submittedName>
        <fullName evidence="2">(rape) hypothetical protein</fullName>
    </submittedName>
</protein>
<accession>A0A816JUM4</accession>
<gene>
    <name evidence="2" type="ORF">DARMORV10_C04P22640.1</name>
</gene>
<proteinExistence type="predicted"/>
<keyword evidence="1" id="KW-0812">Transmembrane</keyword>
<keyword evidence="1" id="KW-1133">Transmembrane helix</keyword>
<name>A0A816JUM4_BRANA</name>
<sequence length="48" mass="5904">MEEDFFLIEKTQNRLVINLFLMIFLSYIIRNKKCKFEFKKGHEFTVNS</sequence>
<evidence type="ECO:0000313" key="2">
    <source>
        <dbReference type="EMBL" id="CAF1831281.1"/>
    </source>
</evidence>
<dbReference type="EMBL" id="HG994368">
    <property type="protein sequence ID" value="CAF1831281.1"/>
    <property type="molecule type" value="Genomic_DNA"/>
</dbReference>
<reference evidence="2" key="1">
    <citation type="submission" date="2021-01" db="EMBL/GenBank/DDBJ databases">
        <authorList>
            <consortium name="Genoscope - CEA"/>
            <person name="William W."/>
        </authorList>
    </citation>
    <scope>NUCLEOTIDE SEQUENCE</scope>
</reference>
<evidence type="ECO:0000256" key="1">
    <source>
        <dbReference type="SAM" id="Phobius"/>
    </source>
</evidence>
<organism evidence="2">
    <name type="scientific">Brassica napus</name>
    <name type="common">Rape</name>
    <dbReference type="NCBI Taxonomy" id="3708"/>
    <lineage>
        <taxon>Eukaryota</taxon>
        <taxon>Viridiplantae</taxon>
        <taxon>Streptophyta</taxon>
        <taxon>Embryophyta</taxon>
        <taxon>Tracheophyta</taxon>
        <taxon>Spermatophyta</taxon>
        <taxon>Magnoliopsida</taxon>
        <taxon>eudicotyledons</taxon>
        <taxon>Gunneridae</taxon>
        <taxon>Pentapetalae</taxon>
        <taxon>rosids</taxon>
        <taxon>malvids</taxon>
        <taxon>Brassicales</taxon>
        <taxon>Brassicaceae</taxon>
        <taxon>Brassiceae</taxon>
        <taxon>Brassica</taxon>
    </lineage>
</organism>